<gene>
    <name evidence="14" type="primary">petB</name>
    <name evidence="14" type="ORF">ETAA8_24570</name>
</gene>
<evidence type="ECO:0000256" key="4">
    <source>
        <dbReference type="ARBA" id="ARBA00022692"/>
    </source>
</evidence>
<dbReference type="PROSITE" id="PS51007">
    <property type="entry name" value="CYTC"/>
    <property type="match status" value="3"/>
</dbReference>
<dbReference type="PROSITE" id="PS51002">
    <property type="entry name" value="CYTB_NTER"/>
    <property type="match status" value="1"/>
</dbReference>
<comment type="subcellular location">
    <subcellularLocation>
        <location evidence="1">Membrane</location>
        <topology evidence="1">Multi-pass membrane protein</topology>
    </subcellularLocation>
</comment>
<dbReference type="Pfam" id="PF00032">
    <property type="entry name" value="Cytochrom_B_C"/>
    <property type="match status" value="1"/>
</dbReference>
<keyword evidence="4 11" id="KW-0812">Transmembrane</keyword>
<dbReference type="GO" id="GO:0009055">
    <property type="term" value="F:electron transfer activity"/>
    <property type="evidence" value="ECO:0007669"/>
    <property type="project" value="InterPro"/>
</dbReference>
<evidence type="ECO:0000256" key="6">
    <source>
        <dbReference type="ARBA" id="ARBA00022982"/>
    </source>
</evidence>
<dbReference type="OrthoDB" id="9804503at2"/>
<feature type="transmembrane region" description="Helical" evidence="11">
    <location>
        <begin position="119"/>
        <end position="139"/>
    </location>
</feature>
<dbReference type="InterPro" id="IPR005798">
    <property type="entry name" value="Cyt_b/b6_C"/>
</dbReference>
<dbReference type="GO" id="GO:0022904">
    <property type="term" value="P:respiratory electron transport chain"/>
    <property type="evidence" value="ECO:0007669"/>
    <property type="project" value="InterPro"/>
</dbReference>
<dbReference type="Pfam" id="PF00033">
    <property type="entry name" value="Cytochrome_B"/>
    <property type="match status" value="1"/>
</dbReference>
<dbReference type="AlphaFoldDB" id="A0A517YAV9"/>
<keyword evidence="3 10" id="KW-0349">Heme</keyword>
<keyword evidence="2" id="KW-0813">Transport</keyword>
<evidence type="ECO:0000256" key="11">
    <source>
        <dbReference type="SAM" id="Phobius"/>
    </source>
</evidence>
<dbReference type="InterPro" id="IPR027387">
    <property type="entry name" value="Cytb/b6-like_sf"/>
</dbReference>
<keyword evidence="9 11" id="KW-0472">Membrane</keyword>
<dbReference type="KEGG" id="aagg:ETAA8_24570"/>
<sequence>MIRALSQWLDRRIGYNKLLADALYEPIPGGARWRYITGSMLVFAFTVQAITGIFLWMAYSPSSQTAYESVYYIQHEMTGGWLLRGVHHFMAQAMVVVMGIHLLQVIVDGAYRAPREVNYWLGLVLMQIVMGLGLTGYLLPWDQKGYWATNVATNLATLVPVVGKDLQLLAVGGSEYGHHTLTRFFAMHTGVLPSLLVIFLAAHIAVFRKHGITTHPRPNAKNEYFWPKQVLFDAVGCLVLLAIVLLCVIHWDVPNAVAGRLPIAHQGAELGAPADPSEPYDAARPEWYYLFLFQLLKYFHGNTEIIGALVIPGVVMTILALAPFIGMSKAGHYFNVGFILFLLVGAMALTGIALQEDANNPDFQKAKILAHQNAERTYDLINRQEWVIPDEQKPDEGELSDKRFIQRQGAVYLLRNDPLTQGPRLFAQHCASCHDYRAPTADKPPEKAADHEHAAAVRFANQMLPPKTTGSGKEIKVVRDSAGKVVYDETLPYSGAPNLYGFASREWIKGFLNPEQLTAVSVGDAIPSPNPAVAKQNDHPDNHLKPITADYFGHTNQREGRMVEWLKTHQADLEGTTDDGVNKLDAIAAALSAQAKLPSQKEIDSQDQSKLIRAGIGLIQQNCTNECHRFGDHGQLGLAPDLTGYGSYEWMLGLVSNPEHERFYGSGNDRMPKFAEDLDRPAKHSVSVRELSLIIAWLRGEYYDPHSKQPQLPPTEEFARQTVRKSRELENQPLAIVGGEKPSKADKVEQLFVSNCSQCHSHSDSSGNGVVSRQATAPNLFGFGSRAWLAGLLDPKQIAGPNYFGRTKKHFEGDMVDFVKDNMTTLDDDGKKQVADLIAALSAEAKLPAQAELDKQAADDGTLMRGRTAFETSFATSSCVDCHKIGDLGDLGSAPDLTGWGSQEWLERFIADPAHASFYGENNDRMPLFGKAGPGAKGSLLTKQQISDLARWLRGEKLE</sequence>
<evidence type="ECO:0000256" key="3">
    <source>
        <dbReference type="ARBA" id="ARBA00022617"/>
    </source>
</evidence>
<feature type="domain" description="Cytochrome b/b6 N-terminal region profile" evidence="12">
    <location>
        <begin position="5"/>
        <end position="216"/>
    </location>
</feature>
<evidence type="ECO:0000313" key="15">
    <source>
        <dbReference type="Proteomes" id="UP000315017"/>
    </source>
</evidence>
<dbReference type="SUPFAM" id="SSF46626">
    <property type="entry name" value="Cytochrome c"/>
    <property type="match status" value="3"/>
</dbReference>
<feature type="domain" description="Cytochrome c" evidence="13">
    <location>
        <begin position="743"/>
        <end position="842"/>
    </location>
</feature>
<keyword evidence="5 10" id="KW-0479">Metal-binding</keyword>
<feature type="domain" description="Cytochrome c" evidence="13">
    <location>
        <begin position="861"/>
        <end position="957"/>
    </location>
</feature>
<dbReference type="InterPro" id="IPR036150">
    <property type="entry name" value="Cyt_b/b6_C_sf"/>
</dbReference>
<feature type="transmembrane region" description="Helical" evidence="11">
    <location>
        <begin position="184"/>
        <end position="207"/>
    </location>
</feature>
<dbReference type="Gene3D" id="1.20.810.10">
    <property type="entry name" value="Cytochrome Bc1 Complex, Chain C"/>
    <property type="match status" value="1"/>
</dbReference>
<evidence type="ECO:0000259" key="12">
    <source>
        <dbReference type="PROSITE" id="PS51002"/>
    </source>
</evidence>
<accession>A0A517YAV9</accession>
<feature type="transmembrane region" description="Helical" evidence="11">
    <location>
        <begin position="40"/>
        <end position="59"/>
    </location>
</feature>
<evidence type="ECO:0000256" key="9">
    <source>
        <dbReference type="ARBA" id="ARBA00023136"/>
    </source>
</evidence>
<dbReference type="InterPro" id="IPR036909">
    <property type="entry name" value="Cyt_c-like_dom_sf"/>
</dbReference>
<evidence type="ECO:0000256" key="10">
    <source>
        <dbReference type="PROSITE-ProRule" id="PRU00433"/>
    </source>
</evidence>
<dbReference type="GO" id="GO:0020037">
    <property type="term" value="F:heme binding"/>
    <property type="evidence" value="ECO:0007669"/>
    <property type="project" value="InterPro"/>
</dbReference>
<organism evidence="14 15">
    <name type="scientific">Anatilimnocola aggregata</name>
    <dbReference type="NCBI Taxonomy" id="2528021"/>
    <lineage>
        <taxon>Bacteria</taxon>
        <taxon>Pseudomonadati</taxon>
        <taxon>Planctomycetota</taxon>
        <taxon>Planctomycetia</taxon>
        <taxon>Pirellulales</taxon>
        <taxon>Pirellulaceae</taxon>
        <taxon>Anatilimnocola</taxon>
    </lineage>
</organism>
<dbReference type="PANTHER" id="PTHR19271">
    <property type="entry name" value="CYTOCHROME B"/>
    <property type="match status" value="1"/>
</dbReference>
<evidence type="ECO:0000256" key="7">
    <source>
        <dbReference type="ARBA" id="ARBA00022989"/>
    </source>
</evidence>
<evidence type="ECO:0000259" key="13">
    <source>
        <dbReference type="PROSITE" id="PS51007"/>
    </source>
</evidence>
<dbReference type="PANTHER" id="PTHR19271:SF16">
    <property type="entry name" value="CYTOCHROME B"/>
    <property type="match status" value="1"/>
</dbReference>
<evidence type="ECO:0000256" key="1">
    <source>
        <dbReference type="ARBA" id="ARBA00004141"/>
    </source>
</evidence>
<feature type="transmembrane region" description="Helical" evidence="11">
    <location>
        <begin position="305"/>
        <end position="326"/>
    </location>
</feature>
<keyword evidence="15" id="KW-1185">Reference proteome</keyword>
<dbReference type="InterPro" id="IPR016174">
    <property type="entry name" value="Di-haem_cyt_TM"/>
</dbReference>
<dbReference type="Pfam" id="PF00034">
    <property type="entry name" value="Cytochrom_C"/>
    <property type="match status" value="1"/>
</dbReference>
<evidence type="ECO:0000313" key="14">
    <source>
        <dbReference type="EMBL" id="QDU27370.1"/>
    </source>
</evidence>
<evidence type="ECO:0000256" key="8">
    <source>
        <dbReference type="ARBA" id="ARBA00023004"/>
    </source>
</evidence>
<proteinExistence type="predicted"/>
<dbReference type="InterPro" id="IPR009056">
    <property type="entry name" value="Cyt_c-like_dom"/>
</dbReference>
<dbReference type="SUPFAM" id="SSF81648">
    <property type="entry name" value="a domain/subunit of cytochrome bc1 complex (Ubiquinol-cytochrome c reductase)"/>
    <property type="match status" value="1"/>
</dbReference>
<feature type="transmembrane region" description="Helical" evidence="11">
    <location>
        <begin position="230"/>
        <end position="251"/>
    </location>
</feature>
<evidence type="ECO:0000256" key="5">
    <source>
        <dbReference type="ARBA" id="ARBA00022723"/>
    </source>
</evidence>
<reference evidence="14 15" key="1">
    <citation type="submission" date="2019-02" db="EMBL/GenBank/DDBJ databases">
        <title>Deep-cultivation of Planctomycetes and their phenomic and genomic characterization uncovers novel biology.</title>
        <authorList>
            <person name="Wiegand S."/>
            <person name="Jogler M."/>
            <person name="Boedeker C."/>
            <person name="Pinto D."/>
            <person name="Vollmers J."/>
            <person name="Rivas-Marin E."/>
            <person name="Kohn T."/>
            <person name="Peeters S.H."/>
            <person name="Heuer A."/>
            <person name="Rast P."/>
            <person name="Oberbeckmann S."/>
            <person name="Bunk B."/>
            <person name="Jeske O."/>
            <person name="Meyerdierks A."/>
            <person name="Storesund J.E."/>
            <person name="Kallscheuer N."/>
            <person name="Luecker S."/>
            <person name="Lage O.M."/>
            <person name="Pohl T."/>
            <person name="Merkel B.J."/>
            <person name="Hornburger P."/>
            <person name="Mueller R.-W."/>
            <person name="Bruemmer F."/>
            <person name="Labrenz M."/>
            <person name="Spormann A.M."/>
            <person name="Op den Camp H."/>
            <person name="Overmann J."/>
            <person name="Amann R."/>
            <person name="Jetten M.S.M."/>
            <person name="Mascher T."/>
            <person name="Medema M.H."/>
            <person name="Devos D.P."/>
            <person name="Kaster A.-K."/>
            <person name="Ovreas L."/>
            <person name="Rohde M."/>
            <person name="Galperin M.Y."/>
            <person name="Jogler C."/>
        </authorList>
    </citation>
    <scope>NUCLEOTIDE SEQUENCE [LARGE SCALE GENOMIC DNA]</scope>
    <source>
        <strain evidence="14 15">ETA_A8</strain>
    </source>
</reference>
<feature type="transmembrane region" description="Helical" evidence="11">
    <location>
        <begin position="333"/>
        <end position="354"/>
    </location>
</feature>
<keyword evidence="7 11" id="KW-1133">Transmembrane helix</keyword>
<evidence type="ECO:0000256" key="2">
    <source>
        <dbReference type="ARBA" id="ARBA00022448"/>
    </source>
</evidence>
<dbReference type="EMBL" id="CP036274">
    <property type="protein sequence ID" value="QDU27370.1"/>
    <property type="molecule type" value="Genomic_DNA"/>
</dbReference>
<name>A0A517YAV9_9BACT</name>
<dbReference type="GO" id="GO:0016020">
    <property type="term" value="C:membrane"/>
    <property type="evidence" value="ECO:0007669"/>
    <property type="project" value="UniProtKB-SubCell"/>
</dbReference>
<dbReference type="Gene3D" id="1.10.760.10">
    <property type="entry name" value="Cytochrome c-like domain"/>
    <property type="match status" value="3"/>
</dbReference>
<dbReference type="Proteomes" id="UP000315017">
    <property type="component" value="Chromosome"/>
</dbReference>
<dbReference type="RefSeq" id="WP_145088216.1">
    <property type="nucleotide sequence ID" value="NZ_CP036274.1"/>
</dbReference>
<protein>
    <submittedName>
        <fullName evidence="14">Cytochrome b6</fullName>
    </submittedName>
</protein>
<keyword evidence="6" id="KW-0249">Electron transport</keyword>
<feature type="transmembrane region" description="Helical" evidence="11">
    <location>
        <begin position="89"/>
        <end position="107"/>
    </location>
</feature>
<dbReference type="GO" id="GO:0046872">
    <property type="term" value="F:metal ion binding"/>
    <property type="evidence" value="ECO:0007669"/>
    <property type="project" value="UniProtKB-KW"/>
</dbReference>
<dbReference type="SUPFAM" id="SSF81342">
    <property type="entry name" value="Transmembrane di-heme cytochromes"/>
    <property type="match status" value="1"/>
</dbReference>
<dbReference type="GO" id="GO:0016491">
    <property type="term" value="F:oxidoreductase activity"/>
    <property type="evidence" value="ECO:0007669"/>
    <property type="project" value="InterPro"/>
</dbReference>
<dbReference type="InterPro" id="IPR005797">
    <property type="entry name" value="Cyt_b/b6_N"/>
</dbReference>
<keyword evidence="8 10" id="KW-0408">Iron</keyword>
<feature type="domain" description="Cytochrome c" evidence="13">
    <location>
        <begin position="417"/>
        <end position="555"/>
    </location>
</feature>